<dbReference type="InterPro" id="IPR000477">
    <property type="entry name" value="RT_dom"/>
</dbReference>
<dbReference type="SUPFAM" id="SSF56672">
    <property type="entry name" value="DNA/RNA polymerases"/>
    <property type="match status" value="1"/>
</dbReference>
<dbReference type="GO" id="GO:0046872">
    <property type="term" value="F:metal ion binding"/>
    <property type="evidence" value="ECO:0007669"/>
    <property type="project" value="UniProtKB-KW"/>
</dbReference>
<evidence type="ECO:0000313" key="20">
    <source>
        <dbReference type="EMBL" id="OOQ82706.1"/>
    </source>
</evidence>
<keyword evidence="4" id="KW-0548">Nucleotidyltransferase</keyword>
<keyword evidence="11" id="KW-0694">RNA-binding</keyword>
<dbReference type="PANTHER" id="PTHR37984">
    <property type="entry name" value="PROTEIN CBG26694"/>
    <property type="match status" value="1"/>
</dbReference>
<dbReference type="InterPro" id="IPR001584">
    <property type="entry name" value="Integrase_cat-core"/>
</dbReference>
<dbReference type="PROSITE" id="PS50013">
    <property type="entry name" value="CHROMO_2"/>
    <property type="match status" value="1"/>
</dbReference>
<evidence type="ECO:0000256" key="14">
    <source>
        <dbReference type="ARBA" id="ARBA00022932"/>
    </source>
</evidence>
<dbReference type="CDD" id="cd01647">
    <property type="entry name" value="RT_LTR"/>
    <property type="match status" value="1"/>
</dbReference>
<dbReference type="GO" id="GO:0003677">
    <property type="term" value="F:DNA binding"/>
    <property type="evidence" value="ECO:0007669"/>
    <property type="project" value="UniProtKB-KW"/>
</dbReference>
<dbReference type="CDD" id="cd00024">
    <property type="entry name" value="CD_CSD"/>
    <property type="match status" value="1"/>
</dbReference>
<dbReference type="Pfam" id="PF00078">
    <property type="entry name" value="RVT_1"/>
    <property type="match status" value="1"/>
</dbReference>
<dbReference type="Pfam" id="PF24626">
    <property type="entry name" value="SH3_Tf2-1"/>
    <property type="match status" value="1"/>
</dbReference>
<keyword evidence="7" id="KW-0064">Aspartyl protease</keyword>
<dbReference type="Pfam" id="PF00665">
    <property type="entry name" value="rve"/>
    <property type="match status" value="1"/>
</dbReference>
<keyword evidence="10" id="KW-0460">Magnesium</keyword>
<dbReference type="GO" id="GO:0006338">
    <property type="term" value="P:chromatin remodeling"/>
    <property type="evidence" value="ECO:0007669"/>
    <property type="project" value="UniProtKB-ARBA"/>
</dbReference>
<evidence type="ECO:0000256" key="4">
    <source>
        <dbReference type="ARBA" id="ARBA00022695"/>
    </source>
</evidence>
<dbReference type="InterPro" id="IPR016197">
    <property type="entry name" value="Chromo-like_dom_sf"/>
</dbReference>
<evidence type="ECO:0000259" key="17">
    <source>
        <dbReference type="PROSITE" id="PS50013"/>
    </source>
</evidence>
<keyword evidence="13" id="KW-0695">RNA-directed DNA polymerase</keyword>
<dbReference type="FunFam" id="3.30.70.270:FF:000020">
    <property type="entry name" value="Transposon Tf2-6 polyprotein-like Protein"/>
    <property type="match status" value="1"/>
</dbReference>
<dbReference type="SUPFAM" id="SSF53098">
    <property type="entry name" value="Ribonuclease H-like"/>
    <property type="match status" value="1"/>
</dbReference>
<dbReference type="InterPro" id="IPR043128">
    <property type="entry name" value="Rev_trsase/Diguanyl_cyclase"/>
</dbReference>
<dbReference type="InterPro" id="IPR041373">
    <property type="entry name" value="RT_RNaseH"/>
</dbReference>
<evidence type="ECO:0000256" key="13">
    <source>
        <dbReference type="ARBA" id="ARBA00022918"/>
    </source>
</evidence>
<dbReference type="PROSITE" id="PS50994">
    <property type="entry name" value="INTEGRASE"/>
    <property type="match status" value="1"/>
</dbReference>
<evidence type="ECO:0000256" key="5">
    <source>
        <dbReference type="ARBA" id="ARBA00022722"/>
    </source>
</evidence>
<comment type="subunit">
    <text evidence="1">Component of the NuA4 histone acetyltransferase complex.</text>
</comment>
<dbReference type="PANTHER" id="PTHR37984:SF5">
    <property type="entry name" value="PROTEIN NYNRIN-LIKE"/>
    <property type="match status" value="1"/>
</dbReference>
<keyword evidence="8" id="KW-0255">Endonuclease</keyword>
<comment type="caution">
    <text evidence="20">The sequence shown here is derived from an EMBL/GenBank/DDBJ whole genome shotgun (WGS) entry which is preliminary data.</text>
</comment>
<name>A0A1S9RBC4_PENBI</name>
<dbReference type="Gene3D" id="3.30.70.270">
    <property type="match status" value="2"/>
</dbReference>
<evidence type="ECO:0000256" key="7">
    <source>
        <dbReference type="ARBA" id="ARBA00022750"/>
    </source>
</evidence>
<dbReference type="Gene3D" id="2.40.50.40">
    <property type="match status" value="1"/>
</dbReference>
<dbReference type="Proteomes" id="UP000190744">
    <property type="component" value="Unassembled WGS sequence"/>
</dbReference>
<sequence length="974" mass="113265">MSEEELRFAKDYIMQNLSKGFIVPSTAPYASPILMAAKPGGGLRFCVDYRKLNELTKKDRYPIPLIDELLQRVSKAKFFTKLDIQQGFHRIRMHLDSEDLTTFRTRYGSYKYKVMPFGLTNGPATFQRYINHALGDYLDDFCTAFIDDILIYTDGNEKQHTGHVKKVLERLRTAGLQVAIQKCEFHTQETKFLGFIIGTNGIRVDPAKIEVIEVWQQPTTVRGVQSFLGMCNFYRRFIKDYSKIAKPLHRLTRKEVPFEWDTLCEQSFQELKRRLTTTPVLVYYDPSALTQIETDASDGCLGAVLSQRGLDGQFHPVAFFSKTMNPAEQGYYTHDKEMLAIIRALEEWRAELEGLQRPDRFDIWTDHQSLQYFMTSRMLNARQARWGEFLSRFHFLIRYYPGKGNVVADALSRKDKTNHQRAEQTLLSREVLEQGTHPDDHSDSLKETKVASISLSPIVQRILTANRTNEALQEQRDQAARNDDKWTIEDGLLLNEGRLMVPDDGDLRTRLLDEIHRQPSTAHPGREKTKRMLTSRYYWPEMINDVRRYVDNCQICKRTKAWRDRTPGLLQPLPIPGRPWQHLTMDFRSFPKDRHGYDTVCVFVDRLTKRPISIPCHKDIDAKGIARLFVDHVYRWVGLPESIVSDRGPQFVSGFWKEFCRILGIERKLSTAHHPQTDGQSEIVNQYMAQRLRPFVSYYQDDWSEYLLMVDFAFASLPQETTGVSPFFVERGYEPRVSFDWKPAEASDWLSQITPRQRTVSSQNGEVSEYTSKMQEIWEGTQRKATQAQERQRQQVNRHRRTEDFGVGDRVYVTTRNWKLDRPGRKLADQASGPYTIVEKVGNAYKLDLPDSIRVHPVFLAEKLRLAARTEPLPGQVQDSKPPEVVNDETEWEVDEIVAVRLHYRKLQYRAKWVGNDDDDWYPAGDFKNSPEKLLAFHTKYPELPGPPKRLNVWIEAALNDQFEPDHPDDNKSL</sequence>
<dbReference type="InterPro" id="IPR043502">
    <property type="entry name" value="DNA/RNA_pol_sf"/>
</dbReference>
<evidence type="ECO:0000256" key="2">
    <source>
        <dbReference type="ARBA" id="ARBA00022670"/>
    </source>
</evidence>
<dbReference type="PROSITE" id="PS50878">
    <property type="entry name" value="RT_POL"/>
    <property type="match status" value="1"/>
</dbReference>
<evidence type="ECO:0000256" key="10">
    <source>
        <dbReference type="ARBA" id="ARBA00022842"/>
    </source>
</evidence>
<dbReference type="FunFam" id="1.10.340.70:FF:000001">
    <property type="entry name" value="Retrovirus-related Pol polyprotein from transposon gypsy-like Protein"/>
    <property type="match status" value="1"/>
</dbReference>
<feature type="domain" description="Reverse transcriptase" evidence="18">
    <location>
        <begin position="17"/>
        <end position="197"/>
    </location>
</feature>
<keyword evidence="3" id="KW-0808">Transferase</keyword>
<dbReference type="EMBL" id="LJBN01000213">
    <property type="protein sequence ID" value="OOQ82706.1"/>
    <property type="molecule type" value="Genomic_DNA"/>
</dbReference>
<keyword evidence="2" id="KW-0645">Protease</keyword>
<feature type="domain" description="Integrase catalytic" evidence="19">
    <location>
        <begin position="575"/>
        <end position="734"/>
    </location>
</feature>
<reference evidence="21" key="1">
    <citation type="submission" date="2015-09" db="EMBL/GenBank/DDBJ databases">
        <authorList>
            <person name="Fill T.P."/>
            <person name="Baretta J.F."/>
            <person name="de Almeida L.G."/>
            <person name="Rocha M."/>
            <person name="de Souza D.H."/>
            <person name="Malavazi I."/>
            <person name="Cerdeira L.T."/>
            <person name="Hong H."/>
            <person name="Samborskyy M."/>
            <person name="de Vasconcelos A.T."/>
            <person name="Leadlay P."/>
            <person name="Rodrigues-Filho E."/>
        </authorList>
    </citation>
    <scope>NUCLEOTIDE SEQUENCE [LARGE SCALE GENOMIC DNA]</scope>
    <source>
        <strain evidence="21">LaBioMMi 136</strain>
    </source>
</reference>
<dbReference type="InterPro" id="IPR000953">
    <property type="entry name" value="Chromo/chromo_shadow_dom"/>
</dbReference>
<evidence type="ECO:0000259" key="19">
    <source>
        <dbReference type="PROSITE" id="PS50994"/>
    </source>
</evidence>
<dbReference type="GO" id="GO:0004190">
    <property type="term" value="F:aspartic-type endopeptidase activity"/>
    <property type="evidence" value="ECO:0007669"/>
    <property type="project" value="UniProtKB-KW"/>
</dbReference>
<keyword evidence="14" id="KW-0239">DNA-directed DNA polymerase</keyword>
<keyword evidence="9" id="KW-0378">Hydrolase</keyword>
<protein>
    <submittedName>
        <fullName evidence="20">Putative retrovirus polyprotein</fullName>
    </submittedName>
</protein>
<accession>A0A1S9RBC4</accession>
<dbReference type="GO" id="GO:0006310">
    <property type="term" value="P:DNA recombination"/>
    <property type="evidence" value="ECO:0007669"/>
    <property type="project" value="UniProtKB-KW"/>
</dbReference>
<dbReference type="Gene3D" id="3.10.10.10">
    <property type="entry name" value="HIV Type 1 Reverse Transcriptase, subunit A, domain 1"/>
    <property type="match status" value="1"/>
</dbReference>
<keyword evidence="15" id="KW-0238">DNA-binding</keyword>
<dbReference type="SUPFAM" id="SSF54160">
    <property type="entry name" value="Chromo domain-like"/>
    <property type="match status" value="1"/>
</dbReference>
<dbReference type="GO" id="GO:0005634">
    <property type="term" value="C:nucleus"/>
    <property type="evidence" value="ECO:0007669"/>
    <property type="project" value="UniProtKB-ARBA"/>
</dbReference>
<dbReference type="AlphaFoldDB" id="A0A1S9RBC4"/>
<evidence type="ECO:0000256" key="8">
    <source>
        <dbReference type="ARBA" id="ARBA00022759"/>
    </source>
</evidence>
<dbReference type="Gene3D" id="1.10.340.70">
    <property type="match status" value="1"/>
</dbReference>
<evidence type="ECO:0000256" key="9">
    <source>
        <dbReference type="ARBA" id="ARBA00022801"/>
    </source>
</evidence>
<evidence type="ECO:0000256" key="1">
    <source>
        <dbReference type="ARBA" id="ARBA00011353"/>
    </source>
</evidence>
<keyword evidence="12" id="KW-0229">DNA integration</keyword>
<dbReference type="GO" id="GO:0006508">
    <property type="term" value="P:proteolysis"/>
    <property type="evidence" value="ECO:0007669"/>
    <property type="project" value="UniProtKB-KW"/>
</dbReference>
<dbReference type="GO" id="GO:0003964">
    <property type="term" value="F:RNA-directed DNA polymerase activity"/>
    <property type="evidence" value="ECO:0007669"/>
    <property type="project" value="UniProtKB-KW"/>
</dbReference>
<evidence type="ECO:0000256" key="16">
    <source>
        <dbReference type="ARBA" id="ARBA00023172"/>
    </source>
</evidence>
<keyword evidence="6" id="KW-0479">Metal-binding</keyword>
<evidence type="ECO:0000256" key="12">
    <source>
        <dbReference type="ARBA" id="ARBA00022908"/>
    </source>
</evidence>
<dbReference type="GO" id="GO:0004519">
    <property type="term" value="F:endonuclease activity"/>
    <property type="evidence" value="ECO:0007669"/>
    <property type="project" value="UniProtKB-KW"/>
</dbReference>
<gene>
    <name evidence="20" type="ORF">PEBR_37749</name>
</gene>
<dbReference type="InterPro" id="IPR056924">
    <property type="entry name" value="SH3_Tf2-1"/>
</dbReference>
<dbReference type="Pfam" id="PF17921">
    <property type="entry name" value="Integrase_H2C2"/>
    <property type="match status" value="1"/>
</dbReference>
<feature type="domain" description="Chromo" evidence="17">
    <location>
        <begin position="892"/>
        <end position="949"/>
    </location>
</feature>
<dbReference type="InterPro" id="IPR012337">
    <property type="entry name" value="RNaseH-like_sf"/>
</dbReference>
<dbReference type="InterPro" id="IPR036397">
    <property type="entry name" value="RNaseH_sf"/>
</dbReference>
<dbReference type="GO" id="GO:0015074">
    <property type="term" value="P:DNA integration"/>
    <property type="evidence" value="ECO:0007669"/>
    <property type="project" value="UniProtKB-KW"/>
</dbReference>
<dbReference type="CDD" id="cd09274">
    <property type="entry name" value="RNase_HI_RT_Ty3"/>
    <property type="match status" value="1"/>
</dbReference>
<dbReference type="InterPro" id="IPR041588">
    <property type="entry name" value="Integrase_H2C2"/>
</dbReference>
<evidence type="ECO:0000259" key="18">
    <source>
        <dbReference type="PROSITE" id="PS50878"/>
    </source>
</evidence>
<keyword evidence="5" id="KW-0540">Nuclease</keyword>
<dbReference type="InterPro" id="IPR050951">
    <property type="entry name" value="Retrovirus_Pol_polyprotein"/>
</dbReference>
<evidence type="ECO:0000256" key="15">
    <source>
        <dbReference type="ARBA" id="ARBA00023125"/>
    </source>
</evidence>
<dbReference type="GO" id="GO:0003723">
    <property type="term" value="F:RNA binding"/>
    <property type="evidence" value="ECO:0007669"/>
    <property type="project" value="UniProtKB-KW"/>
</dbReference>
<proteinExistence type="predicted"/>
<organism evidence="20 21">
    <name type="scientific">Penicillium brasilianum</name>
    <dbReference type="NCBI Taxonomy" id="104259"/>
    <lineage>
        <taxon>Eukaryota</taxon>
        <taxon>Fungi</taxon>
        <taxon>Dikarya</taxon>
        <taxon>Ascomycota</taxon>
        <taxon>Pezizomycotina</taxon>
        <taxon>Eurotiomycetes</taxon>
        <taxon>Eurotiomycetidae</taxon>
        <taxon>Eurotiales</taxon>
        <taxon>Aspergillaceae</taxon>
        <taxon>Penicillium</taxon>
    </lineage>
</organism>
<evidence type="ECO:0000256" key="3">
    <source>
        <dbReference type="ARBA" id="ARBA00022679"/>
    </source>
</evidence>
<dbReference type="Gene3D" id="3.30.420.10">
    <property type="entry name" value="Ribonuclease H-like superfamily/Ribonuclease H"/>
    <property type="match status" value="1"/>
</dbReference>
<keyword evidence="16" id="KW-0233">DNA recombination</keyword>
<dbReference type="Pfam" id="PF17917">
    <property type="entry name" value="RT_RNaseH"/>
    <property type="match status" value="1"/>
</dbReference>
<evidence type="ECO:0000313" key="21">
    <source>
        <dbReference type="Proteomes" id="UP000190744"/>
    </source>
</evidence>
<evidence type="ECO:0000256" key="6">
    <source>
        <dbReference type="ARBA" id="ARBA00022723"/>
    </source>
</evidence>
<evidence type="ECO:0000256" key="11">
    <source>
        <dbReference type="ARBA" id="ARBA00022884"/>
    </source>
</evidence>
<dbReference type="GO" id="GO:0003887">
    <property type="term" value="F:DNA-directed DNA polymerase activity"/>
    <property type="evidence" value="ECO:0007669"/>
    <property type="project" value="UniProtKB-KW"/>
</dbReference>